<dbReference type="AlphaFoldDB" id="A0A1M7RU88"/>
<evidence type="ECO:0000313" key="2">
    <source>
        <dbReference type="Proteomes" id="UP000186469"/>
    </source>
</evidence>
<evidence type="ECO:0000313" key="1">
    <source>
        <dbReference type="EMBL" id="SHN49887.1"/>
    </source>
</evidence>
<sequence length="281" mass="32307">MKKKCLFKIVFISLLILVFNYALVFAQSLNPEKFVENFYQWYLENEMNVKIDDKAFAQYLSPCLIEQIKKSQSKGALPDGFNYFIKASDYNDEHPRKIKVHKATCFKDNVILVPVTFGEGFAYSVLVFLRKDGNALSIIKIAPTYSYGEYPVSGNPNKINASPEKFVENFYRWYLSNEHGENLPERNKEIYNYVFEATVEAVKARLGFYYTSYFTATAVNGADWENNIHVYQHITLPDNLIIVPVSFGKDKDTNVVVILSAEDKGLRITRVEDTWGYSAIP</sequence>
<reference evidence="1 2" key="1">
    <citation type="submission" date="2016-12" db="EMBL/GenBank/DDBJ databases">
        <authorList>
            <person name="Song W.-J."/>
            <person name="Kurnit D.M."/>
        </authorList>
    </citation>
    <scope>NUCLEOTIDE SEQUENCE [LARGE SCALE GENOMIC DNA]</scope>
    <source>
        <strain evidence="1 2">DSM 11393</strain>
    </source>
</reference>
<dbReference type="OrthoDB" id="6623212at2"/>
<protein>
    <submittedName>
        <fullName evidence="1">Uncharacterized protein</fullName>
    </submittedName>
</protein>
<organism evidence="1 2">
    <name type="scientific">Desulfovibrio litoralis DSM 11393</name>
    <dbReference type="NCBI Taxonomy" id="1121455"/>
    <lineage>
        <taxon>Bacteria</taxon>
        <taxon>Pseudomonadati</taxon>
        <taxon>Thermodesulfobacteriota</taxon>
        <taxon>Desulfovibrionia</taxon>
        <taxon>Desulfovibrionales</taxon>
        <taxon>Desulfovibrionaceae</taxon>
        <taxon>Desulfovibrio</taxon>
    </lineage>
</organism>
<gene>
    <name evidence="1" type="ORF">SAMN02745728_00181</name>
</gene>
<dbReference type="RefSeq" id="WP_072695554.1">
    <property type="nucleotide sequence ID" value="NZ_FRDI01000002.1"/>
</dbReference>
<dbReference type="Gene3D" id="3.10.450.50">
    <property type="match status" value="2"/>
</dbReference>
<keyword evidence="2" id="KW-1185">Reference proteome</keyword>
<accession>A0A1M7RU88</accession>
<dbReference type="EMBL" id="FRDI01000002">
    <property type="protein sequence ID" value="SHN49887.1"/>
    <property type="molecule type" value="Genomic_DNA"/>
</dbReference>
<dbReference type="Proteomes" id="UP000186469">
    <property type="component" value="Unassembled WGS sequence"/>
</dbReference>
<name>A0A1M7RU88_9BACT</name>
<proteinExistence type="predicted"/>